<dbReference type="Pfam" id="PF01527">
    <property type="entry name" value="HTH_Tnp_1"/>
    <property type="match status" value="1"/>
</dbReference>
<dbReference type="InterPro" id="IPR010921">
    <property type="entry name" value="Trp_repressor/repl_initiator"/>
</dbReference>
<dbReference type="EMBL" id="WBZB01000060">
    <property type="protein sequence ID" value="KAB3525672.1"/>
    <property type="molecule type" value="Genomic_DNA"/>
</dbReference>
<dbReference type="GO" id="GO:0004803">
    <property type="term" value="F:transposase activity"/>
    <property type="evidence" value="ECO:0007669"/>
    <property type="project" value="InterPro"/>
</dbReference>
<reference evidence="1 2" key="1">
    <citation type="submission" date="2019-10" db="EMBL/GenBank/DDBJ databases">
        <title>Alkaliphilus serpentinus sp. nov. and Alkaliphilus pronyensis sp. nov., two novel anaerobic alkaliphilic species isolated from the serpentinized-hosted hydrothermal field of the Prony Bay (New Caledonia).</title>
        <authorList>
            <person name="Postec A."/>
        </authorList>
    </citation>
    <scope>NUCLEOTIDE SEQUENCE [LARGE SCALE GENOMIC DNA]</scope>
    <source>
        <strain evidence="1 2">LacT</strain>
    </source>
</reference>
<accession>A0A833HLG2</accession>
<evidence type="ECO:0000313" key="1">
    <source>
        <dbReference type="EMBL" id="KAB3525672.1"/>
    </source>
</evidence>
<dbReference type="Proteomes" id="UP000465601">
    <property type="component" value="Unassembled WGS sequence"/>
</dbReference>
<protein>
    <submittedName>
        <fullName evidence="1">Transposase</fullName>
    </submittedName>
</protein>
<dbReference type="InterPro" id="IPR036388">
    <property type="entry name" value="WH-like_DNA-bd_sf"/>
</dbReference>
<dbReference type="GO" id="GO:0043565">
    <property type="term" value="F:sequence-specific DNA binding"/>
    <property type="evidence" value="ECO:0007669"/>
    <property type="project" value="InterPro"/>
</dbReference>
<dbReference type="InterPro" id="IPR002514">
    <property type="entry name" value="Transposase_8"/>
</dbReference>
<dbReference type="RefSeq" id="WP_151867139.1">
    <property type="nucleotide sequence ID" value="NZ_WBZB01000060.1"/>
</dbReference>
<evidence type="ECO:0000313" key="2">
    <source>
        <dbReference type="Proteomes" id="UP000465601"/>
    </source>
</evidence>
<proteinExistence type="predicted"/>
<gene>
    <name evidence="1" type="ORF">F8153_14855</name>
</gene>
<dbReference type="SUPFAM" id="SSF48295">
    <property type="entry name" value="TrpR-like"/>
    <property type="match status" value="1"/>
</dbReference>
<name>A0A833HLG2_9FIRM</name>
<comment type="caution">
    <text evidence="1">The sequence shown here is derived from an EMBL/GenBank/DDBJ whole genome shotgun (WGS) entry which is preliminary data.</text>
</comment>
<sequence length="88" mass="10239">MKKRNSYPPEFKTKVVLEILAETFTINELAAKYHISPVVLSRWKNEFLDRASEVFKKGPSEDAKELEEKKEHISALEQKIGQLTYEVD</sequence>
<dbReference type="AlphaFoldDB" id="A0A833HLG2"/>
<keyword evidence="2" id="KW-1185">Reference proteome</keyword>
<feature type="non-terminal residue" evidence="1">
    <location>
        <position position="88"/>
    </location>
</feature>
<dbReference type="OrthoDB" id="9775203at2"/>
<dbReference type="GO" id="GO:0006313">
    <property type="term" value="P:DNA transposition"/>
    <property type="evidence" value="ECO:0007669"/>
    <property type="project" value="InterPro"/>
</dbReference>
<organism evidence="1 2">
    <name type="scientific">Alkaliphilus serpentinus</name>
    <dbReference type="NCBI Taxonomy" id="1482731"/>
    <lineage>
        <taxon>Bacteria</taxon>
        <taxon>Bacillati</taxon>
        <taxon>Bacillota</taxon>
        <taxon>Clostridia</taxon>
        <taxon>Peptostreptococcales</taxon>
        <taxon>Natronincolaceae</taxon>
        <taxon>Alkaliphilus</taxon>
    </lineage>
</organism>
<dbReference type="Gene3D" id="1.10.10.10">
    <property type="entry name" value="Winged helix-like DNA-binding domain superfamily/Winged helix DNA-binding domain"/>
    <property type="match status" value="1"/>
</dbReference>